<proteinExistence type="predicted"/>
<dbReference type="RefSeq" id="WP_318299655.1">
    <property type="nucleotide sequence ID" value="NZ_BAAAXE010000013.1"/>
</dbReference>
<gene>
    <name evidence="1" type="ORF">ACFFTU_21430</name>
</gene>
<name>A0ABV5PH14_STRCM</name>
<dbReference type="Proteomes" id="UP001589718">
    <property type="component" value="Unassembled WGS sequence"/>
</dbReference>
<accession>A0ABV5PH14</accession>
<dbReference type="NCBIfam" id="NF042934">
    <property type="entry name" value="cis_reg_atten"/>
    <property type="match status" value="1"/>
</dbReference>
<dbReference type="EMBL" id="JBHMCR010000010">
    <property type="protein sequence ID" value="MFB9522512.1"/>
    <property type="molecule type" value="Genomic_DNA"/>
</dbReference>
<keyword evidence="2" id="KW-1185">Reference proteome</keyword>
<reference evidence="1 2" key="1">
    <citation type="submission" date="2024-09" db="EMBL/GenBank/DDBJ databases">
        <authorList>
            <person name="Sun Q."/>
            <person name="Mori K."/>
        </authorList>
    </citation>
    <scope>NUCLEOTIDE SEQUENCE [LARGE SCALE GENOMIC DNA]</scope>
    <source>
        <strain evidence="1 2">JCM 4362</strain>
    </source>
</reference>
<organism evidence="1 2">
    <name type="scientific">Streptomyces cremeus</name>
    <dbReference type="NCBI Taxonomy" id="66881"/>
    <lineage>
        <taxon>Bacteria</taxon>
        <taxon>Bacillati</taxon>
        <taxon>Actinomycetota</taxon>
        <taxon>Actinomycetes</taxon>
        <taxon>Kitasatosporales</taxon>
        <taxon>Streptomycetaceae</taxon>
        <taxon>Streptomyces</taxon>
    </lineage>
</organism>
<dbReference type="InterPro" id="IPR049979">
    <property type="entry name" value="Cys_resp_CS_actino"/>
</dbReference>
<protein>
    <submittedName>
        <fullName evidence="1">Leader peptide</fullName>
    </submittedName>
</protein>
<evidence type="ECO:0000313" key="2">
    <source>
        <dbReference type="Proteomes" id="UP001589718"/>
    </source>
</evidence>
<comment type="caution">
    <text evidence="1">The sequence shown here is derived from an EMBL/GenBank/DDBJ whole genome shotgun (WGS) entry which is preliminary data.</text>
</comment>
<sequence>MVAHDVTAKTTPSTVLLVARLHVDLCRLDSAICTAA</sequence>
<evidence type="ECO:0000313" key="1">
    <source>
        <dbReference type="EMBL" id="MFB9522512.1"/>
    </source>
</evidence>